<evidence type="ECO:0000256" key="1">
    <source>
        <dbReference type="SAM" id="MobiDB-lite"/>
    </source>
</evidence>
<feature type="compositionally biased region" description="Polar residues" evidence="1">
    <location>
        <begin position="220"/>
        <end position="229"/>
    </location>
</feature>
<feature type="region of interest" description="Disordered" evidence="1">
    <location>
        <begin position="400"/>
        <end position="422"/>
    </location>
</feature>
<evidence type="ECO:0000313" key="2">
    <source>
        <dbReference type="EMBL" id="KAJ2749404.1"/>
    </source>
</evidence>
<evidence type="ECO:0000313" key="3">
    <source>
        <dbReference type="Proteomes" id="UP001140011"/>
    </source>
</evidence>
<accession>A0A9W8L8W7</accession>
<keyword evidence="3" id="KW-1185">Reference proteome</keyword>
<dbReference type="AlphaFoldDB" id="A0A9W8L8W7"/>
<feature type="compositionally biased region" description="Low complexity" evidence="1">
    <location>
        <begin position="241"/>
        <end position="278"/>
    </location>
</feature>
<feature type="region of interest" description="Disordered" evidence="1">
    <location>
        <begin position="213"/>
        <end position="290"/>
    </location>
</feature>
<organism evidence="2 3">
    <name type="scientific">Coemansia pectinata</name>
    <dbReference type="NCBI Taxonomy" id="1052879"/>
    <lineage>
        <taxon>Eukaryota</taxon>
        <taxon>Fungi</taxon>
        <taxon>Fungi incertae sedis</taxon>
        <taxon>Zoopagomycota</taxon>
        <taxon>Kickxellomycotina</taxon>
        <taxon>Kickxellomycetes</taxon>
        <taxon>Kickxellales</taxon>
        <taxon>Kickxellaceae</taxon>
        <taxon>Coemansia</taxon>
    </lineage>
</organism>
<dbReference type="OrthoDB" id="5569570at2759"/>
<protein>
    <submittedName>
        <fullName evidence="2">Uncharacterized protein</fullName>
    </submittedName>
</protein>
<sequence length="555" mass="60206">MKLEEKLARWVEQPEDGDDDDDYGLIIDDSVTAPPVPPKFTKAGSCSQLPSTTLPKLSAPSLSLLPANLLPLSAKNHLDDYVESIETENYDDLVLPEEADQLDKHLSAWKTPCRRLPSWPNQLAAEVTMSGATAVEGDAGRSMEESITPTLGITGASSPQLCQGARWGAMTIISPPATAPATVTPVVHAPPSLLSPVRPRVPSGIGLGLIEPSRLAANASPRQQRVTSSKQRHQNHNQNPNYSYSRTSNGSSSPQMGQSPQQQQQPQLAQQQQQQQQRPGRRPVLIRNAQRPAEPIVVGCMRYDPVSRIWLGNEEEGARIASAIAESERQLRFRGKLRNECPIDSGKLARKISQRSGNPNLVPTLLLPEDMLVDDSLPDSPASATSPKMFWRCSSVAASSSPVASPVNPRAPAASPLSSPRSSMTNAILPIELGMQGRPALISPSAAVLGVGSSGACGRARPIFDPQNLRWIDPNESQRDAEANPFWNIAALPLEPPSVDAIRQKSRHRSATECIGVNADRNCFALSEEQIEAYLRESSEYESFARHWFPNSPSN</sequence>
<proteinExistence type="predicted"/>
<name>A0A9W8L8W7_9FUNG</name>
<gene>
    <name evidence="2" type="ORF">GGI19_005676</name>
</gene>
<dbReference type="EMBL" id="JANBUH010000795">
    <property type="protein sequence ID" value="KAJ2749404.1"/>
    <property type="molecule type" value="Genomic_DNA"/>
</dbReference>
<comment type="caution">
    <text evidence="2">The sequence shown here is derived from an EMBL/GenBank/DDBJ whole genome shotgun (WGS) entry which is preliminary data.</text>
</comment>
<reference evidence="2" key="1">
    <citation type="submission" date="2022-07" db="EMBL/GenBank/DDBJ databases">
        <title>Phylogenomic reconstructions and comparative analyses of Kickxellomycotina fungi.</title>
        <authorList>
            <person name="Reynolds N.K."/>
            <person name="Stajich J.E."/>
            <person name="Barry K."/>
            <person name="Grigoriev I.V."/>
            <person name="Crous P."/>
            <person name="Smith M.E."/>
        </authorList>
    </citation>
    <scope>NUCLEOTIDE SEQUENCE</scope>
    <source>
        <strain evidence="2">BCRC 34297</strain>
    </source>
</reference>
<dbReference type="Proteomes" id="UP001140011">
    <property type="component" value="Unassembled WGS sequence"/>
</dbReference>